<dbReference type="Gene3D" id="1.10.10.10">
    <property type="entry name" value="Winged helix-like DNA-binding domain superfamily/Winged helix DNA-binding domain"/>
    <property type="match status" value="1"/>
</dbReference>
<comment type="similarity">
    <text evidence="1">Belongs to the DprA/Smf family.</text>
</comment>
<evidence type="ECO:0000256" key="1">
    <source>
        <dbReference type="ARBA" id="ARBA00006525"/>
    </source>
</evidence>
<evidence type="ECO:0000259" key="2">
    <source>
        <dbReference type="Pfam" id="PF02481"/>
    </source>
</evidence>
<dbReference type="InterPro" id="IPR057666">
    <property type="entry name" value="DrpA_SLOG"/>
</dbReference>
<gene>
    <name evidence="5" type="primary">smf</name>
    <name evidence="5" type="ORF">SAMEA1410922_00191</name>
</gene>
<organism evidence="5 6">
    <name type="scientific">Actinobacillus porcinus</name>
    <dbReference type="NCBI Taxonomy" id="51048"/>
    <lineage>
        <taxon>Bacteria</taxon>
        <taxon>Pseudomonadati</taxon>
        <taxon>Pseudomonadota</taxon>
        <taxon>Gammaproteobacteria</taxon>
        <taxon>Pasteurellales</taxon>
        <taxon>Pasteurellaceae</taxon>
        <taxon>Actinobacillus</taxon>
    </lineage>
</organism>
<evidence type="ECO:0000313" key="5">
    <source>
        <dbReference type="EMBL" id="VTU05859.1"/>
    </source>
</evidence>
<dbReference type="Pfam" id="PF02481">
    <property type="entry name" value="DNA_processg_A"/>
    <property type="match status" value="1"/>
</dbReference>
<feature type="domain" description="Smf/DprA SLOG" evidence="2">
    <location>
        <begin position="87"/>
        <end position="296"/>
    </location>
</feature>
<dbReference type="InterPro" id="IPR041614">
    <property type="entry name" value="DprA_WH"/>
</dbReference>
<dbReference type="PANTHER" id="PTHR43022">
    <property type="entry name" value="PROTEIN SMF"/>
    <property type="match status" value="1"/>
</dbReference>
<dbReference type="Gene3D" id="3.40.50.450">
    <property type="match status" value="1"/>
</dbReference>
<dbReference type="Proteomes" id="UP000308167">
    <property type="component" value="Unassembled WGS sequence"/>
</dbReference>
<dbReference type="NCBIfam" id="TIGR00732">
    <property type="entry name" value="dprA"/>
    <property type="match status" value="1"/>
</dbReference>
<evidence type="ECO:0000259" key="3">
    <source>
        <dbReference type="Pfam" id="PF17782"/>
    </source>
</evidence>
<reference evidence="5 6" key="1">
    <citation type="submission" date="2019-05" db="EMBL/GenBank/DDBJ databases">
        <authorList>
            <consortium name="Pathogen Informatics"/>
        </authorList>
    </citation>
    <scope>NUCLEOTIDE SEQUENCE [LARGE SCALE GENOMIC DNA]</scope>
    <source>
        <strain evidence="5 6">NM319</strain>
    </source>
</reference>
<feature type="domain" description="DprA winged helix" evidence="3">
    <location>
        <begin position="327"/>
        <end position="382"/>
    </location>
</feature>
<protein>
    <submittedName>
        <fullName evidence="5">DNA protecting protein DprA</fullName>
    </submittedName>
</protein>
<accession>A0ABY6TGZ9</accession>
<proteinExistence type="inferred from homology"/>
<name>A0ABY6TGZ9_9PAST</name>
<keyword evidence="6" id="KW-1185">Reference proteome</keyword>
<dbReference type="PANTHER" id="PTHR43022:SF1">
    <property type="entry name" value="PROTEIN SMF"/>
    <property type="match status" value="1"/>
</dbReference>
<evidence type="ECO:0000259" key="4">
    <source>
        <dbReference type="Pfam" id="PF25317"/>
    </source>
</evidence>
<dbReference type="InterPro" id="IPR057338">
    <property type="entry name" value="DprA_SAM"/>
</dbReference>
<dbReference type="SUPFAM" id="SSF102405">
    <property type="entry name" value="MCP/YpsA-like"/>
    <property type="match status" value="1"/>
</dbReference>
<feature type="domain" description="Smf/DprA SAM" evidence="4">
    <location>
        <begin position="13"/>
        <end position="78"/>
    </location>
</feature>
<comment type="caution">
    <text evidence="5">The sequence shown here is derived from an EMBL/GenBank/DDBJ whole genome shotgun (WGS) entry which is preliminary data.</text>
</comment>
<dbReference type="Pfam" id="PF25317">
    <property type="entry name" value="SAM_SMF"/>
    <property type="match status" value="1"/>
</dbReference>
<dbReference type="EMBL" id="CABFKI010000001">
    <property type="protein sequence ID" value="VTU05859.1"/>
    <property type="molecule type" value="Genomic_DNA"/>
</dbReference>
<dbReference type="Pfam" id="PF17782">
    <property type="entry name" value="WHD_DprA"/>
    <property type="match status" value="1"/>
</dbReference>
<dbReference type="InterPro" id="IPR003488">
    <property type="entry name" value="DprA"/>
</dbReference>
<evidence type="ECO:0000313" key="6">
    <source>
        <dbReference type="Proteomes" id="UP000308167"/>
    </source>
</evidence>
<dbReference type="InterPro" id="IPR036388">
    <property type="entry name" value="WH-like_DNA-bd_sf"/>
</dbReference>
<sequence>MQLRKSAVKFMTDYTEIFLRLQQIPRLGSNAINELLTQVNVTDLLDYDQDAFRAMGWKPAQIQRWFQPEQKFIQPALEWATQPQNHILHFLHPDYPYLLKQTVDAPVVLYVQGDVSILSEPQIAMVGSRYCSNYGEYWAKYFAAELWAAGLIVTSGLALGIDGFSHQAVVDVKGKTIGVLGNGLQTIYPNKHRKLAQQILEYGGALVSELAPNQPPIPANFPRRNRIISGLSLATLVVEATERSGSLITARLALEQNRDVFAIPGSLQNSFSQGCHKLIKQGAMLVENVKDILENLPTYSFISSHFSVSPNSLTPQSAVKNPELSAPKARPSLVEPDHPALFEMINHELISVDELVVKSGLDVNELLTQLLDLELQGLVVCENGCYRRNW</sequence>